<dbReference type="Pfam" id="PF08011">
    <property type="entry name" value="PDDEXK_9"/>
    <property type="match status" value="1"/>
</dbReference>
<feature type="domain" description="AAA-ATPase-like" evidence="1">
    <location>
        <begin position="575"/>
        <end position="790"/>
    </location>
</feature>
<dbReference type="InterPro" id="IPR012547">
    <property type="entry name" value="PDDEXK_9"/>
</dbReference>
<accession>A0A1Y1VL56</accession>
<dbReference type="OrthoDB" id="5584915at2759"/>
<dbReference type="PANTHER" id="PTHR34825">
    <property type="entry name" value="CONSERVED PROTEIN, WITH A WEAK D-GALACTARATE DEHYDRATASE/ALTRONATE HYDROLASE DOMAIN"/>
    <property type="match status" value="1"/>
</dbReference>
<dbReference type="Proteomes" id="UP000193719">
    <property type="component" value="Unassembled WGS sequence"/>
</dbReference>
<reference evidence="2 3" key="1">
    <citation type="submission" date="2016-08" db="EMBL/GenBank/DDBJ databases">
        <title>Genomes of anaerobic fungi encode conserved fungal cellulosomes for biomass hydrolysis.</title>
        <authorList>
            <consortium name="DOE Joint Genome Institute"/>
            <person name="Haitjema C.H."/>
            <person name="Gilmore S.P."/>
            <person name="Henske J.K."/>
            <person name="Solomon K.V."/>
            <person name="De Groot R."/>
            <person name="Kuo A."/>
            <person name="Mondo S.J."/>
            <person name="Salamov A.A."/>
            <person name="Labutti K."/>
            <person name="Zhao Z."/>
            <person name="Chiniquy J."/>
            <person name="Barry K."/>
            <person name="Brewer H.M."/>
            <person name="Purvine S.O."/>
            <person name="Wright A.T."/>
            <person name="Boxma B."/>
            <person name="Van Alen T."/>
            <person name="Hackstein J.H."/>
            <person name="Baker S.E."/>
            <person name="Grigoriev I.V."/>
            <person name="O'Malley M.A."/>
        </authorList>
    </citation>
    <scope>NUCLEOTIDE SEQUENCE [LARGE SCALE GENOMIC DNA]</scope>
    <source>
        <strain evidence="3">finn</strain>
    </source>
</reference>
<name>A0A1Y1VL56_9FUNG</name>
<gene>
    <name evidence="2" type="ORF">BCR36DRAFT_394700</name>
</gene>
<dbReference type="Pfam" id="PF09820">
    <property type="entry name" value="AAA-ATPase_like"/>
    <property type="match status" value="2"/>
</dbReference>
<keyword evidence="3" id="KW-1185">Reference proteome</keyword>
<dbReference type="STRING" id="1754191.A0A1Y1VL56"/>
<comment type="caution">
    <text evidence="2">The sequence shown here is derived from an EMBL/GenBank/DDBJ whole genome shotgun (WGS) entry which is preliminary data.</text>
</comment>
<protein>
    <recommendedName>
        <fullName evidence="1">AAA-ATPase-like domain-containing protein</fullName>
    </recommendedName>
</protein>
<dbReference type="EMBL" id="MCFH01000003">
    <property type="protein sequence ID" value="ORX59180.1"/>
    <property type="molecule type" value="Genomic_DNA"/>
</dbReference>
<organism evidence="2 3">
    <name type="scientific">Piromyces finnis</name>
    <dbReference type="NCBI Taxonomy" id="1754191"/>
    <lineage>
        <taxon>Eukaryota</taxon>
        <taxon>Fungi</taxon>
        <taxon>Fungi incertae sedis</taxon>
        <taxon>Chytridiomycota</taxon>
        <taxon>Chytridiomycota incertae sedis</taxon>
        <taxon>Neocallimastigomycetes</taxon>
        <taxon>Neocallimastigales</taxon>
        <taxon>Neocallimastigaceae</taxon>
        <taxon>Piromyces</taxon>
    </lineage>
</organism>
<evidence type="ECO:0000313" key="3">
    <source>
        <dbReference type="Proteomes" id="UP000193719"/>
    </source>
</evidence>
<reference evidence="2 3" key="2">
    <citation type="submission" date="2016-08" db="EMBL/GenBank/DDBJ databases">
        <title>Pervasive Adenine N6-methylation of Active Genes in Fungi.</title>
        <authorList>
            <consortium name="DOE Joint Genome Institute"/>
            <person name="Mondo S.J."/>
            <person name="Dannebaum R.O."/>
            <person name="Kuo R.C."/>
            <person name="Labutti K."/>
            <person name="Haridas S."/>
            <person name="Kuo A."/>
            <person name="Salamov A."/>
            <person name="Ahrendt S.R."/>
            <person name="Lipzen A."/>
            <person name="Sullivan W."/>
            <person name="Andreopoulos W.B."/>
            <person name="Clum A."/>
            <person name="Lindquist E."/>
            <person name="Daum C."/>
            <person name="Ramamoorthy G.K."/>
            <person name="Gryganskyi A."/>
            <person name="Culley D."/>
            <person name="Magnuson J.K."/>
            <person name="James T.Y."/>
            <person name="O'Malley M.A."/>
            <person name="Stajich J.E."/>
            <person name="Spatafora J.W."/>
            <person name="Visel A."/>
            <person name="Grigoriev I.V."/>
        </authorList>
    </citation>
    <scope>NUCLEOTIDE SEQUENCE [LARGE SCALE GENOMIC DNA]</scope>
    <source>
        <strain evidence="3">finn</strain>
    </source>
</reference>
<dbReference type="AlphaFoldDB" id="A0A1Y1VL56"/>
<sequence>MKRQNDEEVHNSSTESPEKKRKLTKYKLINKFNCSYFYIDKSLLIKKFIDDEATIFCITGPSSGKSINLYMMNYFFKMNYENENVSKNREFFEELNIAKEFKYGESYIDLYQGKYPVVYLNFNTFRIGKDYNDTIDNFKRFIRELYEYYKDIDITNLEDDKKIWKSFQEHNDDFKKFIEKKIVLLIDNYDSPILNALNKNFYDEFYTFYINVFKNIFENNDKYNYLFKIFITGKINIELFSEFKSRNYSTFDSEYIEYYSITNFELKKISDKLKLKNKSEMFEKFYNNIESTLSSLNSTDISNTNKINKINILISPTLSNNNADNDKDDDYDYDSNKVKYYDISCLSDCIKMILSEESYNNLFLKEEEFFNEVFNHREIIWSLFIEYGYLIAINTENENNKKLIIRNKVIEELIKDKFIEWKNNLYYKNKEVINGINYFIKYYDEERIKEFLESKINIDNFNEKYNIRELLFVNKKYQNDNVDYETSSEIFYFIMKEKLKNVEFNKSCYEALDNNEELIFNGKSLNKKNEKIIKYGIAIYKEECDVIYEINYGEKFKRKEMPKKVYSGEAYMDVDEFYFVDKTRMIQTFINNDRNVYLIVRPRRFGKSLNLSMIKEFFEKPVNREKLRNKLFDGLEVSKNRKNMREFHKYPVLYLNFKNDYSNNYESAIEHLKNEISNLFQYQREKIDFEILDKNEQTKWKEIEYQKEDETGLTESVRFLCECLKKFYKRKCIILIDEYDKTLINSFEKGFYDDMHKVIKSLFSNTFKRNERLYFGITTGCLALGLSSIFSGINKFSECSLLNDPYFGDCYGFNENELNKILSAFNIHNQNDKIQKKYNGYTCKTNGKEIIKNLYNPFSLMQDCVYRDYWYKTGGVYNMEKTFKDYELPFSKDFLSLLYGNIIILNVPNEFVFKNKYNKDEILLLLLYSGYLTLSDEKDYKKNINNMDDQMTKLLLDKVEVNNLSLDEPKSTEKDESLNQIKIYKNSMLNQIIGNNKKYVKVTNGEILENLIYLLQPIIEDKLEIASDDTIDNFIRGLIGYDVENVYKNINEYLKKLTIYYLNHMHGEFKIYENVYQILLMHIFLFFKCNDLTTEENSGYGRYDFGFPIKNCYNNREKEYVLIEVRIFKKNTKCNEEINNEEEEKEDHNYIKTCLLKECEDAIKQIENKNYEEKYRANGYNSFTKYGIALYKRTCEVKMKINDGEIESSSSAGKKRRL</sequence>
<evidence type="ECO:0000259" key="1">
    <source>
        <dbReference type="Pfam" id="PF09820"/>
    </source>
</evidence>
<evidence type="ECO:0000313" key="2">
    <source>
        <dbReference type="EMBL" id="ORX59180.1"/>
    </source>
</evidence>
<dbReference type="PANTHER" id="PTHR34825:SF1">
    <property type="entry name" value="AAA-ATPASE-LIKE DOMAIN-CONTAINING PROTEIN"/>
    <property type="match status" value="1"/>
</dbReference>
<dbReference type="InterPro" id="IPR018631">
    <property type="entry name" value="AAA-ATPase-like_dom"/>
</dbReference>
<proteinExistence type="predicted"/>
<feature type="domain" description="AAA-ATPase-like" evidence="1">
    <location>
        <begin position="35"/>
        <end position="237"/>
    </location>
</feature>